<dbReference type="SUPFAM" id="SSF82199">
    <property type="entry name" value="SET domain"/>
    <property type="match status" value="1"/>
</dbReference>
<dbReference type="InParanoid" id="A0A168NEB0"/>
<evidence type="ECO:0000313" key="2">
    <source>
        <dbReference type="EMBL" id="SAM00376.1"/>
    </source>
</evidence>
<dbReference type="Gene3D" id="3.90.1410.10">
    <property type="entry name" value="set domain protein methyltransferase, domain 1"/>
    <property type="match status" value="1"/>
</dbReference>
<dbReference type="AlphaFoldDB" id="A0A168NEB0"/>
<dbReference type="InterPro" id="IPR050600">
    <property type="entry name" value="SETD3_SETD6_MTase"/>
</dbReference>
<name>A0A168NEB0_ABSGL</name>
<evidence type="ECO:0000259" key="1">
    <source>
        <dbReference type="PROSITE" id="PS50280"/>
    </source>
</evidence>
<sequence>MDTFLTWCNQQGINYTHVDIKATEYSGHGLFLSTACNDSTPLVHIPSHLLITSTRLVANQTTTKAFIDCLETTLQPDSLPLEDRLRLPGNEKTCLRLFLAYEIHQSRTNTQPSSFWTTYIKNLPELSFFKENHVLFLDPDSEEDGIFGLLQGTSMASSIRAKQANLQREWQRINELVSWDLTLEDWIYADVLLWSRVVGLAKDGDDEGELALIPFFDFANHRMDPNLRWQLSEGGLDLVPFADTPIASGEELCLSYGAKSNQELLFLHGFTLVDNPTDGQVTMSLGPFLNPSMDHSSALKWKWMQQQDDPPFKPILVLAQPTSGAVFGHSGWTSNSICMMYLAVLDEEDGLELKLVGGTDDDYDGTDNISKAMQQLDISTTTTDPTVQLSINGKDIRSWKDLASGVLALYHAPVVQLRVTMMLLDASQYHLQQILSNNELLAEETSDSTPPLYSHVVRYREEERALLQQSVDVLTMVSEVLMENETVKEYLDEANAEADDG</sequence>
<proteinExistence type="predicted"/>
<reference evidence="2" key="1">
    <citation type="submission" date="2016-04" db="EMBL/GenBank/DDBJ databases">
        <authorList>
            <person name="Evans L.H."/>
            <person name="Alamgir A."/>
            <person name="Owens N."/>
            <person name="Weber N.D."/>
            <person name="Virtaneva K."/>
            <person name="Barbian K."/>
            <person name="Babar A."/>
            <person name="Rosenke K."/>
        </authorList>
    </citation>
    <scope>NUCLEOTIDE SEQUENCE [LARGE SCALE GENOMIC DNA]</scope>
    <source>
        <strain evidence="2">CBS 101.48</strain>
    </source>
</reference>
<organism evidence="2">
    <name type="scientific">Absidia glauca</name>
    <name type="common">Pin mould</name>
    <dbReference type="NCBI Taxonomy" id="4829"/>
    <lineage>
        <taxon>Eukaryota</taxon>
        <taxon>Fungi</taxon>
        <taxon>Fungi incertae sedis</taxon>
        <taxon>Mucoromycota</taxon>
        <taxon>Mucoromycotina</taxon>
        <taxon>Mucoromycetes</taxon>
        <taxon>Mucorales</taxon>
        <taxon>Cunninghamellaceae</taxon>
        <taxon>Absidia</taxon>
    </lineage>
</organism>
<dbReference type="PANTHER" id="PTHR13271">
    <property type="entry name" value="UNCHARACTERIZED PUTATIVE METHYLTRANSFERASE"/>
    <property type="match status" value="1"/>
</dbReference>
<dbReference type="InterPro" id="IPR001214">
    <property type="entry name" value="SET_dom"/>
</dbReference>
<dbReference type="InterPro" id="IPR046341">
    <property type="entry name" value="SET_dom_sf"/>
</dbReference>
<dbReference type="Proteomes" id="UP000078561">
    <property type="component" value="Unassembled WGS sequence"/>
</dbReference>
<dbReference type="GO" id="GO:0016279">
    <property type="term" value="F:protein-lysine N-methyltransferase activity"/>
    <property type="evidence" value="ECO:0007669"/>
    <property type="project" value="TreeGrafter"/>
</dbReference>
<gene>
    <name evidence="2" type="primary">ABSGL_06057.1 scaffold 7611</name>
</gene>
<dbReference type="CDD" id="cd10527">
    <property type="entry name" value="SET_LSMT"/>
    <property type="match status" value="1"/>
</dbReference>
<feature type="domain" description="SET" evidence="1">
    <location>
        <begin position="124"/>
        <end position="257"/>
    </location>
</feature>
<protein>
    <recommendedName>
        <fullName evidence="1">SET domain-containing protein</fullName>
    </recommendedName>
</protein>
<dbReference type="EMBL" id="LT553181">
    <property type="protein sequence ID" value="SAM00376.1"/>
    <property type="molecule type" value="Genomic_DNA"/>
</dbReference>
<dbReference type="STRING" id="4829.A0A168NEB0"/>
<evidence type="ECO:0000313" key="3">
    <source>
        <dbReference type="Proteomes" id="UP000078561"/>
    </source>
</evidence>
<accession>A0A168NEB0</accession>
<dbReference type="PROSITE" id="PS50280">
    <property type="entry name" value="SET"/>
    <property type="match status" value="1"/>
</dbReference>
<dbReference type="OMA" id="HTHEKQV"/>
<dbReference type="Pfam" id="PF00856">
    <property type="entry name" value="SET"/>
    <property type="match status" value="1"/>
</dbReference>
<dbReference type="OrthoDB" id="441812at2759"/>
<keyword evidence="3" id="KW-1185">Reference proteome</keyword>